<accession>A0A6I8UVL9</accession>
<name>A0A6I8UVL9_DROPS</name>
<proteinExistence type="predicted"/>
<keyword evidence="1" id="KW-1185">Reference proteome</keyword>
<dbReference type="Bgee" id="FBgn0075635">
    <property type="expression patterns" value="Expressed in male reproductive system and 1 other cell type or tissue"/>
</dbReference>
<dbReference type="RefSeq" id="XP_001361497.2">
    <property type="nucleotide sequence ID" value="XM_001361460.3"/>
</dbReference>
<reference evidence="1" key="1">
    <citation type="submission" date="2024-06" db="UniProtKB">
        <authorList>
            <consortium name="RefSeq"/>
        </authorList>
    </citation>
    <scope>NUCLEOTIDE SEQUENCE [LARGE SCALE GENOMIC DNA]</scope>
    <source>
        <strain evidence="1">MV2-25</strain>
    </source>
</reference>
<reference evidence="2" key="2">
    <citation type="submission" date="2025-08" db="UniProtKB">
        <authorList>
            <consortium name="RefSeq"/>
        </authorList>
    </citation>
    <scope>IDENTIFICATION</scope>
    <source>
        <strain evidence="2">MV-25-SWS-2005</strain>
        <tissue evidence="2">Whole body</tissue>
    </source>
</reference>
<evidence type="ECO:0000313" key="1">
    <source>
        <dbReference type="Proteomes" id="UP000001819"/>
    </source>
</evidence>
<dbReference type="KEGG" id="dpo:4805029"/>
<evidence type="ECO:0000313" key="2">
    <source>
        <dbReference type="RefSeq" id="XP_001361497.2"/>
    </source>
</evidence>
<dbReference type="AlphaFoldDB" id="A0A6I8UVL9"/>
<protein>
    <submittedName>
        <fullName evidence="2">Uncharacterized protein</fullName>
    </submittedName>
</protein>
<gene>
    <name evidence="2" type="primary">LOC4805029</name>
</gene>
<sequence length="83" mass="9438">MTDLETPKNLLKPIIVLRDAGSSGDGMSTKKPKKHVTFKRVVEYYTYSENMKMQLEKTSLLPDENLQLSGVEIPKRRLSEGNL</sequence>
<dbReference type="GeneID" id="4805029"/>
<organism evidence="1 2">
    <name type="scientific">Drosophila pseudoobscura pseudoobscura</name>
    <name type="common">Fruit fly</name>
    <dbReference type="NCBI Taxonomy" id="46245"/>
    <lineage>
        <taxon>Eukaryota</taxon>
        <taxon>Metazoa</taxon>
        <taxon>Ecdysozoa</taxon>
        <taxon>Arthropoda</taxon>
        <taxon>Hexapoda</taxon>
        <taxon>Insecta</taxon>
        <taxon>Pterygota</taxon>
        <taxon>Neoptera</taxon>
        <taxon>Endopterygota</taxon>
        <taxon>Diptera</taxon>
        <taxon>Brachycera</taxon>
        <taxon>Muscomorpha</taxon>
        <taxon>Ephydroidea</taxon>
        <taxon>Drosophilidae</taxon>
        <taxon>Drosophila</taxon>
        <taxon>Sophophora</taxon>
    </lineage>
</organism>
<dbReference type="Proteomes" id="UP000001819">
    <property type="component" value="Chromosome 3"/>
</dbReference>
<dbReference type="InParanoid" id="A0A6I8UVL9"/>